<protein>
    <submittedName>
        <fullName evidence="2">Uncharacterized protein</fullName>
    </submittedName>
</protein>
<dbReference type="Proteomes" id="UP000054350">
    <property type="component" value="Unassembled WGS sequence"/>
</dbReference>
<dbReference type="VEuPathDB" id="FungiDB:AMAG_11915"/>
<organism evidence="2 3">
    <name type="scientific">Allomyces macrogynus (strain ATCC 38327)</name>
    <name type="common">Allomyces javanicus var. macrogynus</name>
    <dbReference type="NCBI Taxonomy" id="578462"/>
    <lineage>
        <taxon>Eukaryota</taxon>
        <taxon>Fungi</taxon>
        <taxon>Fungi incertae sedis</taxon>
        <taxon>Blastocladiomycota</taxon>
        <taxon>Blastocladiomycetes</taxon>
        <taxon>Blastocladiales</taxon>
        <taxon>Blastocladiaceae</taxon>
        <taxon>Allomyces</taxon>
    </lineage>
</organism>
<reference evidence="3" key="2">
    <citation type="submission" date="2009-11" db="EMBL/GenBank/DDBJ databases">
        <title>The Genome Sequence of Allomyces macrogynus strain ATCC 38327.</title>
        <authorList>
            <consortium name="The Broad Institute Genome Sequencing Platform"/>
            <person name="Russ C."/>
            <person name="Cuomo C."/>
            <person name="Shea T."/>
            <person name="Young S.K."/>
            <person name="Zeng Q."/>
            <person name="Koehrsen M."/>
            <person name="Haas B."/>
            <person name="Borodovsky M."/>
            <person name="Guigo R."/>
            <person name="Alvarado L."/>
            <person name="Berlin A."/>
            <person name="Borenstein D."/>
            <person name="Chen Z."/>
            <person name="Engels R."/>
            <person name="Freedman E."/>
            <person name="Gellesch M."/>
            <person name="Goldberg J."/>
            <person name="Griggs A."/>
            <person name="Gujja S."/>
            <person name="Heiman D."/>
            <person name="Hepburn T."/>
            <person name="Howarth C."/>
            <person name="Jen D."/>
            <person name="Larson L."/>
            <person name="Lewis B."/>
            <person name="Mehta T."/>
            <person name="Park D."/>
            <person name="Pearson M."/>
            <person name="Roberts A."/>
            <person name="Saif S."/>
            <person name="Shenoy N."/>
            <person name="Sisk P."/>
            <person name="Stolte C."/>
            <person name="Sykes S."/>
            <person name="Walk T."/>
            <person name="White J."/>
            <person name="Yandava C."/>
            <person name="Burger G."/>
            <person name="Gray M.W."/>
            <person name="Holland P.W.H."/>
            <person name="King N."/>
            <person name="Lang F.B.F."/>
            <person name="Roger A.J."/>
            <person name="Ruiz-Trillo I."/>
            <person name="Lander E."/>
            <person name="Nusbaum C."/>
        </authorList>
    </citation>
    <scope>NUCLEOTIDE SEQUENCE [LARGE SCALE GENOMIC DNA]</scope>
    <source>
        <strain evidence="3">ATCC 38327</strain>
    </source>
</reference>
<evidence type="ECO:0000313" key="3">
    <source>
        <dbReference type="Proteomes" id="UP000054350"/>
    </source>
</evidence>
<name>A0A0L0SY66_ALLM3</name>
<gene>
    <name evidence="2" type="ORF">AMAG_11915</name>
</gene>
<dbReference type="AlphaFoldDB" id="A0A0L0SY66"/>
<keyword evidence="3" id="KW-1185">Reference proteome</keyword>
<accession>A0A0L0SY66</accession>
<evidence type="ECO:0000313" key="2">
    <source>
        <dbReference type="EMBL" id="KNE67452.1"/>
    </source>
</evidence>
<keyword evidence="1" id="KW-0732">Signal</keyword>
<feature type="chain" id="PRO_5005548401" evidence="1">
    <location>
        <begin position="33"/>
        <end position="174"/>
    </location>
</feature>
<sequence length="174" mass="19895">MQWGRRSRRRLRFGCWPVRLISAAALLLLLRANEDRDRAIDPRLVQESRRHLISQLMSRPDTADYAAVARLAAALMETYAQYLGPIHPVTHFHVPPALKAQVHLLDERPTSMAAAHAQIQSAQALLAGFRQWQRDVKVWGYSEEGVRVMDVDAAVQALQQFIWMLEMGLRSRAF</sequence>
<proteinExistence type="predicted"/>
<dbReference type="EMBL" id="GG745353">
    <property type="protein sequence ID" value="KNE67452.1"/>
    <property type="molecule type" value="Genomic_DNA"/>
</dbReference>
<evidence type="ECO:0000256" key="1">
    <source>
        <dbReference type="SAM" id="SignalP"/>
    </source>
</evidence>
<dbReference type="OrthoDB" id="265717at2759"/>
<feature type="signal peptide" evidence="1">
    <location>
        <begin position="1"/>
        <end position="32"/>
    </location>
</feature>
<reference evidence="2 3" key="1">
    <citation type="submission" date="2009-11" db="EMBL/GenBank/DDBJ databases">
        <title>Annotation of Allomyces macrogynus ATCC 38327.</title>
        <authorList>
            <consortium name="The Broad Institute Genome Sequencing Platform"/>
            <person name="Russ C."/>
            <person name="Cuomo C."/>
            <person name="Burger G."/>
            <person name="Gray M.W."/>
            <person name="Holland P.W.H."/>
            <person name="King N."/>
            <person name="Lang F.B.F."/>
            <person name="Roger A.J."/>
            <person name="Ruiz-Trillo I."/>
            <person name="Young S.K."/>
            <person name="Zeng Q."/>
            <person name="Gargeya S."/>
            <person name="Fitzgerald M."/>
            <person name="Haas B."/>
            <person name="Abouelleil A."/>
            <person name="Alvarado L."/>
            <person name="Arachchi H.M."/>
            <person name="Berlin A."/>
            <person name="Chapman S.B."/>
            <person name="Gearin G."/>
            <person name="Goldberg J."/>
            <person name="Griggs A."/>
            <person name="Gujja S."/>
            <person name="Hansen M."/>
            <person name="Heiman D."/>
            <person name="Howarth C."/>
            <person name="Larimer J."/>
            <person name="Lui A."/>
            <person name="MacDonald P.J.P."/>
            <person name="McCowen C."/>
            <person name="Montmayeur A."/>
            <person name="Murphy C."/>
            <person name="Neiman D."/>
            <person name="Pearson M."/>
            <person name="Priest M."/>
            <person name="Roberts A."/>
            <person name="Saif S."/>
            <person name="Shea T."/>
            <person name="Sisk P."/>
            <person name="Stolte C."/>
            <person name="Sykes S."/>
            <person name="Wortman J."/>
            <person name="Nusbaum C."/>
            <person name="Birren B."/>
        </authorList>
    </citation>
    <scope>NUCLEOTIDE SEQUENCE [LARGE SCALE GENOMIC DNA]</scope>
    <source>
        <strain evidence="2 3">ATCC 38327</strain>
    </source>
</reference>